<evidence type="ECO:0000256" key="1">
    <source>
        <dbReference type="SAM" id="Phobius"/>
    </source>
</evidence>
<accession>A0A2H0DVS9</accession>
<keyword evidence="1" id="KW-0472">Membrane</keyword>
<keyword evidence="1" id="KW-1133">Transmembrane helix</keyword>
<name>A0A2H0DVS9_9BACT</name>
<dbReference type="Pfam" id="PF04214">
    <property type="entry name" value="DUF411"/>
    <property type="match status" value="1"/>
</dbReference>
<evidence type="ECO:0000313" key="2">
    <source>
        <dbReference type="EMBL" id="PIP86256.1"/>
    </source>
</evidence>
<reference evidence="2 3" key="1">
    <citation type="submission" date="2017-09" db="EMBL/GenBank/DDBJ databases">
        <title>Depth-based differentiation of microbial function through sediment-hosted aquifers and enrichment of novel symbionts in the deep terrestrial subsurface.</title>
        <authorList>
            <person name="Probst A.J."/>
            <person name="Ladd B."/>
            <person name="Jarett J.K."/>
            <person name="Geller-Mcgrath D.E."/>
            <person name="Sieber C.M."/>
            <person name="Emerson J.B."/>
            <person name="Anantharaman K."/>
            <person name="Thomas B.C."/>
            <person name="Malmstrom R."/>
            <person name="Stieglmeier M."/>
            <person name="Klingl A."/>
            <person name="Woyke T."/>
            <person name="Ryan C.M."/>
            <person name="Banfield J.F."/>
        </authorList>
    </citation>
    <scope>NUCLEOTIDE SEQUENCE [LARGE SCALE GENOMIC DNA]</scope>
    <source>
        <strain evidence="2">CG22_combo_CG10-13_8_21_14_all_43_18</strain>
    </source>
</reference>
<organism evidence="2 3">
    <name type="scientific">Candidatus Campbellbacteria bacterium CG22_combo_CG10-13_8_21_14_all_43_18</name>
    <dbReference type="NCBI Taxonomy" id="1974530"/>
    <lineage>
        <taxon>Bacteria</taxon>
        <taxon>Candidatus Campbelliibacteriota</taxon>
    </lineage>
</organism>
<evidence type="ECO:0008006" key="4">
    <source>
        <dbReference type="Google" id="ProtNLM"/>
    </source>
</evidence>
<dbReference type="EMBL" id="PCTS01000042">
    <property type="protein sequence ID" value="PIP86256.1"/>
    <property type="molecule type" value="Genomic_DNA"/>
</dbReference>
<feature type="transmembrane region" description="Helical" evidence="1">
    <location>
        <begin position="6"/>
        <end position="26"/>
    </location>
</feature>
<dbReference type="AlphaFoldDB" id="A0A2H0DVS9"/>
<dbReference type="SUPFAM" id="SSF52833">
    <property type="entry name" value="Thioredoxin-like"/>
    <property type="match status" value="1"/>
</dbReference>
<sequence length="162" mass="17505">MNNKTLITILIVVAVGIVGFIAYQTFSNDKARTESSEGKNIVATVYKSPTCGCCGVYASYIKKEGYDVDTKNIRDMSSIKQEFGVPYELGSCHTLEIGGYVVEGHIPELAIQKLLAEKPDIKGISMPGMPFGSPGMPGPKDGDFVIYEITHEGAKGDVFMTI</sequence>
<dbReference type="InterPro" id="IPR036249">
    <property type="entry name" value="Thioredoxin-like_sf"/>
</dbReference>
<keyword evidence="1" id="KW-0812">Transmembrane</keyword>
<evidence type="ECO:0000313" key="3">
    <source>
        <dbReference type="Proteomes" id="UP000231276"/>
    </source>
</evidence>
<comment type="caution">
    <text evidence="2">The sequence shown here is derived from an EMBL/GenBank/DDBJ whole genome shotgun (WGS) entry which is preliminary data.</text>
</comment>
<dbReference type="InterPro" id="IPR007332">
    <property type="entry name" value="DUF411"/>
</dbReference>
<dbReference type="Proteomes" id="UP000231276">
    <property type="component" value="Unassembled WGS sequence"/>
</dbReference>
<gene>
    <name evidence="2" type="ORF">COW82_03000</name>
</gene>
<protein>
    <recommendedName>
        <fullName evidence="4">CopG family transcriptional regulator</fullName>
    </recommendedName>
</protein>
<proteinExistence type="predicted"/>